<dbReference type="AlphaFoldDB" id="A0AAD7D9I9"/>
<accession>A0AAD7D9I9</accession>
<dbReference type="Proteomes" id="UP001221757">
    <property type="component" value="Unassembled WGS sequence"/>
</dbReference>
<dbReference type="EMBL" id="JARKIE010000122">
    <property type="protein sequence ID" value="KAJ7681150.1"/>
    <property type="molecule type" value="Genomic_DNA"/>
</dbReference>
<organism evidence="1 2">
    <name type="scientific">Mycena rosella</name>
    <name type="common">Pink bonnet</name>
    <name type="synonym">Agaricus rosellus</name>
    <dbReference type="NCBI Taxonomy" id="1033263"/>
    <lineage>
        <taxon>Eukaryota</taxon>
        <taxon>Fungi</taxon>
        <taxon>Dikarya</taxon>
        <taxon>Basidiomycota</taxon>
        <taxon>Agaricomycotina</taxon>
        <taxon>Agaricomycetes</taxon>
        <taxon>Agaricomycetidae</taxon>
        <taxon>Agaricales</taxon>
        <taxon>Marasmiineae</taxon>
        <taxon>Mycenaceae</taxon>
        <taxon>Mycena</taxon>
    </lineage>
</organism>
<sequence>MSKLRPPPLYRQHEWAKDFPGTTLHKQWYTDQHIPFPWSTCWDEWEGVCLFHETVSGKLKINKLFKDVFDVPGVVHRLAYIVSHSFDTFLFTAAGRYYLFDDGRLWVSDEEFGSHREFIERALEPGGWWMPGVVVKRCPASGFDRLDWL</sequence>
<reference evidence="1" key="1">
    <citation type="submission" date="2023-03" db="EMBL/GenBank/DDBJ databases">
        <title>Massive genome expansion in bonnet fungi (Mycena s.s.) driven by repeated elements and novel gene families across ecological guilds.</title>
        <authorList>
            <consortium name="Lawrence Berkeley National Laboratory"/>
            <person name="Harder C.B."/>
            <person name="Miyauchi S."/>
            <person name="Viragh M."/>
            <person name="Kuo A."/>
            <person name="Thoen E."/>
            <person name="Andreopoulos B."/>
            <person name="Lu D."/>
            <person name="Skrede I."/>
            <person name="Drula E."/>
            <person name="Henrissat B."/>
            <person name="Morin E."/>
            <person name="Kohler A."/>
            <person name="Barry K."/>
            <person name="LaButti K."/>
            <person name="Morin E."/>
            <person name="Salamov A."/>
            <person name="Lipzen A."/>
            <person name="Mereny Z."/>
            <person name="Hegedus B."/>
            <person name="Baldrian P."/>
            <person name="Stursova M."/>
            <person name="Weitz H."/>
            <person name="Taylor A."/>
            <person name="Grigoriev I.V."/>
            <person name="Nagy L.G."/>
            <person name="Martin F."/>
            <person name="Kauserud H."/>
        </authorList>
    </citation>
    <scope>NUCLEOTIDE SEQUENCE</scope>
    <source>
        <strain evidence="1">CBHHK067</strain>
    </source>
</reference>
<gene>
    <name evidence="1" type="ORF">B0H17DRAFT_1333834</name>
</gene>
<evidence type="ECO:0000313" key="1">
    <source>
        <dbReference type="EMBL" id="KAJ7681150.1"/>
    </source>
</evidence>
<protein>
    <submittedName>
        <fullName evidence="1">Uncharacterized protein</fullName>
    </submittedName>
</protein>
<comment type="caution">
    <text evidence="1">The sequence shown here is derived from an EMBL/GenBank/DDBJ whole genome shotgun (WGS) entry which is preliminary data.</text>
</comment>
<name>A0AAD7D9I9_MYCRO</name>
<evidence type="ECO:0000313" key="2">
    <source>
        <dbReference type="Proteomes" id="UP001221757"/>
    </source>
</evidence>
<proteinExistence type="predicted"/>
<keyword evidence="2" id="KW-1185">Reference proteome</keyword>